<sequence length="136" mass="14711">MDGEAASCQIRTWSELGLMDSDDLEGGGSGGCLRRRVDGGRINQRRVLKTGRIARGRRGFWVALHGDRKGDIVQEGVDFVQDTEEGGASDFLFISDSEDDTPLAVAARSDDGRIAVERMGGGRHGGCKWREGGEQD</sequence>
<evidence type="ECO:0000313" key="2">
    <source>
        <dbReference type="EMBL" id="KAF0928970.1"/>
    </source>
</evidence>
<protein>
    <submittedName>
        <fullName evidence="2">Uncharacterized protein</fullName>
    </submittedName>
</protein>
<name>A0A6G1EWE7_9ORYZ</name>
<organism evidence="2 3">
    <name type="scientific">Oryza meyeriana var. granulata</name>
    <dbReference type="NCBI Taxonomy" id="110450"/>
    <lineage>
        <taxon>Eukaryota</taxon>
        <taxon>Viridiplantae</taxon>
        <taxon>Streptophyta</taxon>
        <taxon>Embryophyta</taxon>
        <taxon>Tracheophyta</taxon>
        <taxon>Spermatophyta</taxon>
        <taxon>Magnoliopsida</taxon>
        <taxon>Liliopsida</taxon>
        <taxon>Poales</taxon>
        <taxon>Poaceae</taxon>
        <taxon>BOP clade</taxon>
        <taxon>Oryzoideae</taxon>
        <taxon>Oryzeae</taxon>
        <taxon>Oryzinae</taxon>
        <taxon>Oryza</taxon>
        <taxon>Oryza meyeriana</taxon>
    </lineage>
</organism>
<reference evidence="2 3" key="1">
    <citation type="submission" date="2019-11" db="EMBL/GenBank/DDBJ databases">
        <title>Whole genome sequence of Oryza granulata.</title>
        <authorList>
            <person name="Li W."/>
        </authorList>
    </citation>
    <scope>NUCLEOTIDE SEQUENCE [LARGE SCALE GENOMIC DNA]</scope>
    <source>
        <strain evidence="3">cv. Menghai</strain>
        <tissue evidence="2">Leaf</tissue>
    </source>
</reference>
<gene>
    <name evidence="2" type="ORF">E2562_011061</name>
</gene>
<keyword evidence="3" id="KW-1185">Reference proteome</keyword>
<dbReference type="OrthoDB" id="692612at2759"/>
<accession>A0A6G1EWE7</accession>
<dbReference type="AlphaFoldDB" id="A0A6G1EWE7"/>
<evidence type="ECO:0000256" key="1">
    <source>
        <dbReference type="SAM" id="MobiDB-lite"/>
    </source>
</evidence>
<feature type="region of interest" description="Disordered" evidence="1">
    <location>
        <begin position="117"/>
        <end position="136"/>
    </location>
</feature>
<dbReference type="EMBL" id="SPHZ02000002">
    <property type="protein sequence ID" value="KAF0928970.1"/>
    <property type="molecule type" value="Genomic_DNA"/>
</dbReference>
<dbReference type="Proteomes" id="UP000479710">
    <property type="component" value="Unassembled WGS sequence"/>
</dbReference>
<proteinExistence type="predicted"/>
<comment type="caution">
    <text evidence="2">The sequence shown here is derived from an EMBL/GenBank/DDBJ whole genome shotgun (WGS) entry which is preliminary data.</text>
</comment>
<evidence type="ECO:0000313" key="3">
    <source>
        <dbReference type="Proteomes" id="UP000479710"/>
    </source>
</evidence>